<dbReference type="Gene3D" id="1.25.40.10">
    <property type="entry name" value="Tetratricopeptide repeat domain"/>
    <property type="match status" value="1"/>
</dbReference>
<dbReference type="InterPro" id="IPR052384">
    <property type="entry name" value="TMTC_O-mannosyltransferase"/>
</dbReference>
<keyword evidence="5" id="KW-1185">Reference proteome</keyword>
<dbReference type="SMART" id="SM00028">
    <property type="entry name" value="TPR"/>
    <property type="match status" value="3"/>
</dbReference>
<accession>A0AAW4GHB6</accession>
<gene>
    <name evidence="3" type="primary">pilW</name>
    <name evidence="3" type="ORF">JJW18_07635</name>
    <name evidence="4" type="ORF">JJW19_13010</name>
</gene>
<dbReference type="RefSeq" id="WP_205405675.1">
    <property type="nucleotide sequence ID" value="NZ_JAFFTA010000011.1"/>
</dbReference>
<dbReference type="PROSITE" id="PS51257">
    <property type="entry name" value="PROKAR_LIPOPROTEIN"/>
    <property type="match status" value="1"/>
</dbReference>
<proteinExistence type="predicted"/>
<dbReference type="EMBL" id="JAFFTB010000022">
    <property type="protein sequence ID" value="MBM9939063.1"/>
    <property type="molecule type" value="Genomic_DNA"/>
</dbReference>
<protein>
    <submittedName>
        <fullName evidence="3">Type IV pilus biogenesis/stability protein PilW</fullName>
    </submittedName>
</protein>
<feature type="repeat" description="TPR" evidence="1">
    <location>
        <begin position="54"/>
        <end position="87"/>
    </location>
</feature>
<dbReference type="InterPro" id="IPR013360">
    <property type="entry name" value="Pilus_4_PilW"/>
</dbReference>
<dbReference type="Proteomes" id="UP000784064">
    <property type="component" value="Unassembled WGS sequence"/>
</dbReference>
<dbReference type="InterPro" id="IPR011990">
    <property type="entry name" value="TPR-like_helical_dom_sf"/>
</dbReference>
<dbReference type="NCBIfam" id="TIGR02521">
    <property type="entry name" value="type_IV_pilW"/>
    <property type="match status" value="1"/>
</dbReference>
<dbReference type="PROSITE" id="PS50005">
    <property type="entry name" value="TPR"/>
    <property type="match status" value="1"/>
</dbReference>
<dbReference type="PANTHER" id="PTHR44216:SF3">
    <property type="entry name" value="PROTEIN O-MANNOSYL-TRANSFERASE TMTC2"/>
    <property type="match status" value="1"/>
</dbReference>
<reference evidence="5" key="1">
    <citation type="submission" date="2021-01" db="EMBL/GenBank/DDBJ databases">
        <title>Stenotrophomonas maltophilia.</title>
        <authorList>
            <person name="Yu Y."/>
        </authorList>
    </citation>
    <scope>NUCLEOTIDE SEQUENCE [LARGE SCALE GENOMIC DNA]</scope>
    <source>
        <strain evidence="5">As-6</strain>
    </source>
</reference>
<dbReference type="Proteomes" id="UP000749453">
    <property type="component" value="Unassembled WGS sequence"/>
</dbReference>
<organism evidence="3 6">
    <name type="scientific">Stenotrophomonas lactitubi</name>
    <dbReference type="NCBI Taxonomy" id="2045214"/>
    <lineage>
        <taxon>Bacteria</taxon>
        <taxon>Pseudomonadati</taxon>
        <taxon>Pseudomonadota</taxon>
        <taxon>Gammaproteobacteria</taxon>
        <taxon>Lysobacterales</taxon>
        <taxon>Lysobacteraceae</taxon>
        <taxon>Stenotrophomonas</taxon>
    </lineage>
</organism>
<dbReference type="InterPro" id="IPR019734">
    <property type="entry name" value="TPR_rpt"/>
</dbReference>
<comment type="caution">
    <text evidence="3">The sequence shown here is derived from an EMBL/GenBank/DDBJ whole genome shotgun (WGS) entry which is preliminary data.</text>
</comment>
<name>A0AAW4GHB6_9GAMM</name>
<evidence type="ECO:0000256" key="1">
    <source>
        <dbReference type="PROSITE-ProRule" id="PRU00339"/>
    </source>
</evidence>
<keyword evidence="2" id="KW-0732">Signal</keyword>
<dbReference type="AlphaFoldDB" id="A0AAW4GHB6"/>
<evidence type="ECO:0000313" key="6">
    <source>
        <dbReference type="Proteomes" id="UP000784064"/>
    </source>
</evidence>
<reference evidence="3" key="2">
    <citation type="submission" date="2021-01" db="EMBL/GenBank/DDBJ databases">
        <authorList>
            <person name="Yu Y."/>
        </authorList>
    </citation>
    <scope>NUCLEOTIDE SEQUENCE</scope>
    <source>
        <strain evidence="3">As-5</strain>
        <strain evidence="4">As-6</strain>
    </source>
</reference>
<dbReference type="SUPFAM" id="SSF48452">
    <property type="entry name" value="TPR-like"/>
    <property type="match status" value="1"/>
</dbReference>
<feature type="chain" id="PRO_5043341201" evidence="2">
    <location>
        <begin position="20"/>
        <end position="262"/>
    </location>
</feature>
<dbReference type="Pfam" id="PF14559">
    <property type="entry name" value="TPR_19"/>
    <property type="match status" value="1"/>
</dbReference>
<dbReference type="Pfam" id="PF13432">
    <property type="entry name" value="TPR_16"/>
    <property type="match status" value="1"/>
</dbReference>
<sequence length="262" mass="28157">MRRPDRLPVALFAGALALAAGGCTTTSEIPIGPGGVAPIHSVRDAPGVRQKFHYEDLLALAARDMQVGNLDEAERKVRRALKLQPSGVDAVMLLAGVEDRRGREQQAGDGFRRAAELAPQRGDVLNNYAAWLCQHGHSAESLVWFDRALAAPDYATPAAALANAGGCALDAGQLERAERDLRAALAQVPDNPVALEAMAQLSFRRGQFMEARAFAERRIAAAPATRSVLQLASEIEARLGDQAASDRYLQRIRQEFPQDAGS</sequence>
<feature type="signal peptide" evidence="2">
    <location>
        <begin position="1"/>
        <end position="19"/>
    </location>
</feature>
<dbReference type="EMBL" id="JAFFTA010000011">
    <property type="protein sequence ID" value="MBM9913340.1"/>
    <property type="molecule type" value="Genomic_DNA"/>
</dbReference>
<keyword evidence="1" id="KW-0802">TPR repeat</keyword>
<evidence type="ECO:0000256" key="2">
    <source>
        <dbReference type="SAM" id="SignalP"/>
    </source>
</evidence>
<evidence type="ECO:0000313" key="5">
    <source>
        <dbReference type="Proteomes" id="UP000749453"/>
    </source>
</evidence>
<evidence type="ECO:0000313" key="3">
    <source>
        <dbReference type="EMBL" id="MBM9913340.1"/>
    </source>
</evidence>
<evidence type="ECO:0000313" key="4">
    <source>
        <dbReference type="EMBL" id="MBM9939063.1"/>
    </source>
</evidence>
<dbReference type="PANTHER" id="PTHR44216">
    <property type="entry name" value="PROTEIN O-MANNOSYL-TRANSFERASE TMTC2"/>
    <property type="match status" value="1"/>
</dbReference>